<comment type="cofactor">
    <cofactor evidence="8">
        <name>Mg(2+)</name>
        <dbReference type="ChEBI" id="CHEBI:18420"/>
    </cofactor>
    <cofactor evidence="8">
        <name>Mn(2+)</name>
        <dbReference type="ChEBI" id="CHEBI:29035"/>
    </cofactor>
</comment>
<comment type="similarity">
    <text evidence="8">Belongs to the CRISPR-associated endonuclease Cas1 family.</text>
</comment>
<evidence type="ECO:0000313" key="9">
    <source>
        <dbReference type="EMBL" id="ERF58410.1"/>
    </source>
</evidence>
<keyword evidence="7 8" id="KW-0238">DNA-binding</keyword>
<dbReference type="RefSeq" id="WP_021103153.1">
    <property type="nucleotide sequence ID" value="NZ_AOSS01000022.1"/>
</dbReference>
<keyword evidence="2 8" id="KW-0479">Metal-binding</keyword>
<sequence>MTQPIPGARPAEVHELARVQDRLSFVYMEHCIVNRDSNAITASNQQGTVHVPASMIGALLLGPGTNVTHQAMVLLAESGATTLWVGEQGVRYYAHGRPLARTTRLLQLQAEAVTDRKKRLAVARRMYEMRFPDDVATGLTLQELRGHEGARVRQAYRDAAVKFGVDWDKRSYKVEDFSSSDPANLALTAATTCLYGVVHSVIAALGLSAGLGFVHTGHDRSFVYDVADLYKTSLAVPIAFECAATGDTDDLAGITRRAMRDVFHESKLLTRCVQDIHILLGAPGEPDEGYGWDIVELWDDREGAVPGGRSWGQS</sequence>
<gene>
    <name evidence="8" type="primary">cas1</name>
    <name evidence="9" type="ORF">H641_00659</name>
    <name evidence="10" type="ORF">L860_15390</name>
</gene>
<keyword evidence="6 8" id="KW-0051">Antiviral defense</keyword>
<feature type="binding site" evidence="8">
    <location>
        <position position="228"/>
    </location>
    <ligand>
        <name>Mn(2+)</name>
        <dbReference type="ChEBI" id="CHEBI:29035"/>
    </ligand>
</feature>
<dbReference type="GeneID" id="85153705"/>
<dbReference type="NCBIfam" id="TIGR03638">
    <property type="entry name" value="cas1_ECOLI"/>
    <property type="match status" value="1"/>
</dbReference>
<protein>
    <recommendedName>
        <fullName evidence="8">CRISPR-associated endonuclease Cas1</fullName>
        <ecNumber evidence="8">3.1.-.-</ecNumber>
    </recommendedName>
</protein>
<dbReference type="OrthoDB" id="9777847at2"/>
<dbReference type="InterPro" id="IPR042211">
    <property type="entry name" value="CRISPR-assoc_Cas1_N"/>
</dbReference>
<feature type="binding site" evidence="8">
    <location>
        <position position="148"/>
    </location>
    <ligand>
        <name>Mn(2+)</name>
        <dbReference type="ChEBI" id="CHEBI:29035"/>
    </ligand>
</feature>
<accession>U1GJX4</accession>
<evidence type="ECO:0000256" key="2">
    <source>
        <dbReference type="ARBA" id="ARBA00022723"/>
    </source>
</evidence>
<keyword evidence="8" id="KW-0464">Manganese</keyword>
<keyword evidence="11" id="KW-1185">Reference proteome</keyword>
<comment type="subunit">
    <text evidence="8">Homodimer, forms a heterotetramer with a Cas2 homodimer.</text>
</comment>
<reference evidence="9 11" key="1">
    <citation type="journal article" date="2013" name="BMC Genomics">
        <title>Comparative genomics reveals distinct host-interacting traits of three major human-associated propionibacteria.</title>
        <authorList>
            <person name="Mak T.N."/>
            <person name="Schmid M."/>
            <person name="Brzuszkiewicz E."/>
            <person name="Zeng G."/>
            <person name="Meyer R."/>
            <person name="Sfanos K.S."/>
            <person name="Brinkmann V."/>
            <person name="Meyer T.F."/>
            <person name="Bruggemann H."/>
        </authorList>
    </citation>
    <scope>NUCLEOTIDE SEQUENCE [LARGE SCALE GENOMIC DNA]</scope>
    <source>
        <strain evidence="9 11">DSM 20700</strain>
    </source>
</reference>
<dbReference type="InterPro" id="IPR019851">
    <property type="entry name" value="CRISPR-assoc_Cas1_ECOLI"/>
</dbReference>
<organism evidence="9 11">
    <name type="scientific">Cutibacterium granulosum DSM 20700</name>
    <dbReference type="NCBI Taxonomy" id="1160719"/>
    <lineage>
        <taxon>Bacteria</taxon>
        <taxon>Bacillati</taxon>
        <taxon>Actinomycetota</taxon>
        <taxon>Actinomycetes</taxon>
        <taxon>Propionibacteriales</taxon>
        <taxon>Propionibacteriaceae</taxon>
        <taxon>Cutibacterium</taxon>
    </lineage>
</organism>
<evidence type="ECO:0000313" key="10">
    <source>
        <dbReference type="EMBL" id="OCT41679.1"/>
    </source>
</evidence>
<dbReference type="GO" id="GO:0004520">
    <property type="term" value="F:DNA endonuclease activity"/>
    <property type="evidence" value="ECO:0007669"/>
    <property type="project" value="InterPro"/>
</dbReference>
<dbReference type="GO" id="GO:0003677">
    <property type="term" value="F:DNA binding"/>
    <property type="evidence" value="ECO:0007669"/>
    <property type="project" value="UniProtKB-KW"/>
</dbReference>
<dbReference type="Gene3D" id="1.20.120.920">
    <property type="entry name" value="CRISPR-associated endonuclease Cas1, C-terminal domain"/>
    <property type="match status" value="1"/>
</dbReference>
<comment type="function">
    <text evidence="8">CRISPR (clustered regularly interspaced short palindromic repeat), is an adaptive immune system that provides protection against mobile genetic elements (viruses, transposable elements and conjugative plasmids). CRISPR clusters contain spacers, sequences complementary to antecedent mobile elements, and target invading nucleic acids. CRISPR clusters are transcribed and processed into CRISPR RNA (crRNA). Acts as a dsDNA endonuclease. Involved in the integration of spacer DNA into the CRISPR cassette.</text>
</comment>
<keyword evidence="5 8" id="KW-0460">Magnesium</keyword>
<dbReference type="Pfam" id="PF01867">
    <property type="entry name" value="Cas_Cas1"/>
    <property type="match status" value="2"/>
</dbReference>
<dbReference type="Proteomes" id="UP000016307">
    <property type="component" value="Unassembled WGS sequence"/>
</dbReference>
<evidence type="ECO:0000313" key="11">
    <source>
        <dbReference type="Proteomes" id="UP000016307"/>
    </source>
</evidence>
<evidence type="ECO:0000256" key="4">
    <source>
        <dbReference type="ARBA" id="ARBA00022801"/>
    </source>
</evidence>
<evidence type="ECO:0000256" key="8">
    <source>
        <dbReference type="HAMAP-Rule" id="MF_01470"/>
    </source>
</evidence>
<dbReference type="GO" id="GO:0016787">
    <property type="term" value="F:hydrolase activity"/>
    <property type="evidence" value="ECO:0007669"/>
    <property type="project" value="UniProtKB-KW"/>
</dbReference>
<evidence type="ECO:0000256" key="1">
    <source>
        <dbReference type="ARBA" id="ARBA00022722"/>
    </source>
</evidence>
<evidence type="ECO:0000256" key="7">
    <source>
        <dbReference type="ARBA" id="ARBA00023125"/>
    </source>
</evidence>
<dbReference type="EC" id="3.1.-.-" evidence="8"/>
<dbReference type="GO" id="GO:0043571">
    <property type="term" value="P:maintenance of CRISPR repeat elements"/>
    <property type="evidence" value="ECO:0007669"/>
    <property type="project" value="UniProtKB-UniRule"/>
</dbReference>
<dbReference type="Gene3D" id="3.100.10.20">
    <property type="entry name" value="CRISPR-associated endonuclease Cas1, N-terminal domain"/>
    <property type="match status" value="1"/>
</dbReference>
<evidence type="ECO:0000256" key="3">
    <source>
        <dbReference type="ARBA" id="ARBA00022759"/>
    </source>
</evidence>
<name>U1GJX4_9ACTN</name>
<reference evidence="10 12" key="2">
    <citation type="submission" date="2014-05" db="EMBL/GenBank/DDBJ databases">
        <authorList>
            <person name="Jahns A.C."/>
            <person name="Eilers H."/>
            <person name="Alexeyev O.A."/>
        </authorList>
    </citation>
    <scope>NUCLEOTIDE SEQUENCE [LARGE SCALE GENOMIC DNA]</scope>
    <source>
        <strain evidence="10 12">DSM 20700</strain>
    </source>
</reference>
<keyword evidence="1 8" id="KW-0540">Nuclease</keyword>
<keyword evidence="4 8" id="KW-0378">Hydrolase</keyword>
<proteinExistence type="inferred from homology"/>
<dbReference type="PANTHER" id="PTHR34353:SF3">
    <property type="entry name" value="CRISPR-ASSOCIATED ENDONUCLEASE CAS1"/>
    <property type="match status" value="1"/>
</dbReference>
<dbReference type="InterPro" id="IPR050646">
    <property type="entry name" value="Cas1"/>
</dbReference>
<dbReference type="InterPro" id="IPR042206">
    <property type="entry name" value="CRISPR-assoc_Cas1_C"/>
</dbReference>
<dbReference type="NCBIfam" id="TIGR00287">
    <property type="entry name" value="cas1"/>
    <property type="match status" value="1"/>
</dbReference>
<dbReference type="PANTHER" id="PTHR34353">
    <property type="entry name" value="CRISPR-ASSOCIATED ENDONUCLEASE CAS1 1"/>
    <property type="match status" value="1"/>
</dbReference>
<dbReference type="EMBL" id="AOSS01000022">
    <property type="protein sequence ID" value="ERF58410.1"/>
    <property type="molecule type" value="Genomic_DNA"/>
</dbReference>
<feature type="binding site" evidence="8">
    <location>
        <position position="215"/>
    </location>
    <ligand>
        <name>Mn(2+)</name>
        <dbReference type="ChEBI" id="CHEBI:29035"/>
    </ligand>
</feature>
<dbReference type="CDD" id="cd09719">
    <property type="entry name" value="Cas1_I-E"/>
    <property type="match status" value="1"/>
</dbReference>
<dbReference type="GO" id="GO:0051607">
    <property type="term" value="P:defense response to virus"/>
    <property type="evidence" value="ECO:0007669"/>
    <property type="project" value="UniProtKB-UniRule"/>
</dbReference>
<evidence type="ECO:0000256" key="6">
    <source>
        <dbReference type="ARBA" id="ARBA00023118"/>
    </source>
</evidence>
<dbReference type="PATRIC" id="fig|1160719.4.peg.123"/>
<dbReference type="InterPro" id="IPR033641">
    <property type="entry name" value="Cas1_I-E"/>
</dbReference>
<dbReference type="InterPro" id="IPR002729">
    <property type="entry name" value="CRISPR-assoc_Cas1"/>
</dbReference>
<evidence type="ECO:0000313" key="12">
    <source>
        <dbReference type="Proteomes" id="UP000094467"/>
    </source>
</evidence>
<dbReference type="HAMAP" id="MF_01470">
    <property type="entry name" value="Cas1"/>
    <property type="match status" value="1"/>
</dbReference>
<dbReference type="AlphaFoldDB" id="U1GJX4"/>
<evidence type="ECO:0000256" key="5">
    <source>
        <dbReference type="ARBA" id="ARBA00022842"/>
    </source>
</evidence>
<dbReference type="EMBL" id="JNBU01000121">
    <property type="protein sequence ID" value="OCT41679.1"/>
    <property type="molecule type" value="Genomic_DNA"/>
</dbReference>
<dbReference type="GO" id="GO:0046872">
    <property type="term" value="F:metal ion binding"/>
    <property type="evidence" value="ECO:0007669"/>
    <property type="project" value="UniProtKB-UniRule"/>
</dbReference>
<comment type="caution">
    <text evidence="9">The sequence shown here is derived from an EMBL/GenBank/DDBJ whole genome shotgun (WGS) entry which is preliminary data.</text>
</comment>
<keyword evidence="3 8" id="KW-0255">Endonuclease</keyword>